<dbReference type="Proteomes" id="UP001310022">
    <property type="component" value="Unassembled WGS sequence"/>
</dbReference>
<dbReference type="RefSeq" id="WP_053406816.1">
    <property type="nucleotide sequence ID" value="NZ_BQKE01000001.1"/>
</dbReference>
<dbReference type="Pfam" id="PF18765">
    <property type="entry name" value="Polbeta"/>
    <property type="match status" value="1"/>
</dbReference>
<protein>
    <recommendedName>
        <fullName evidence="1">Polymerase beta nucleotidyltransferase domain-containing protein</fullName>
    </recommendedName>
</protein>
<dbReference type="CDD" id="cd05403">
    <property type="entry name" value="NT_KNTase_like"/>
    <property type="match status" value="1"/>
</dbReference>
<keyword evidence="3" id="KW-1185">Reference proteome</keyword>
<dbReference type="InterPro" id="IPR041633">
    <property type="entry name" value="Polbeta"/>
</dbReference>
<organism evidence="2 3">
    <name type="scientific">Persicobacter diffluens</name>
    <dbReference type="NCBI Taxonomy" id="981"/>
    <lineage>
        <taxon>Bacteria</taxon>
        <taxon>Pseudomonadati</taxon>
        <taxon>Bacteroidota</taxon>
        <taxon>Cytophagia</taxon>
        <taxon>Cytophagales</taxon>
        <taxon>Persicobacteraceae</taxon>
        <taxon>Persicobacter</taxon>
    </lineage>
</organism>
<reference evidence="2 3" key="1">
    <citation type="submission" date="2021-12" db="EMBL/GenBank/DDBJ databases">
        <title>Genome sequencing of bacteria with rrn-lacking chromosome and rrn-plasmid.</title>
        <authorList>
            <person name="Anda M."/>
            <person name="Iwasaki W."/>
        </authorList>
    </citation>
    <scope>NUCLEOTIDE SEQUENCE [LARGE SCALE GENOMIC DNA]</scope>
    <source>
        <strain evidence="2 3">NBRC 15940</strain>
    </source>
</reference>
<dbReference type="AlphaFoldDB" id="A0AAN5AM27"/>
<evidence type="ECO:0000259" key="1">
    <source>
        <dbReference type="Pfam" id="PF18765"/>
    </source>
</evidence>
<evidence type="ECO:0000313" key="2">
    <source>
        <dbReference type="EMBL" id="GJM61991.1"/>
    </source>
</evidence>
<sequence length="107" mass="12203">MKSSGLRDTDLACIFKAATGFPEIERILLFGSRALGTHRKWSDVDLAIFGSAVDLDVVANFKFQLEEELPLPYFFDVVNYQKLNNPALKEHIDQYGKEIYNKREAGF</sequence>
<dbReference type="EMBL" id="BQKE01000001">
    <property type="protein sequence ID" value="GJM61991.1"/>
    <property type="molecule type" value="Genomic_DNA"/>
</dbReference>
<comment type="caution">
    <text evidence="2">The sequence shown here is derived from an EMBL/GenBank/DDBJ whole genome shotgun (WGS) entry which is preliminary data.</text>
</comment>
<name>A0AAN5AM27_9BACT</name>
<feature type="domain" description="Polymerase beta nucleotidyltransferase" evidence="1">
    <location>
        <begin position="19"/>
        <end position="104"/>
    </location>
</feature>
<dbReference type="Gene3D" id="3.30.460.10">
    <property type="entry name" value="Beta Polymerase, domain 2"/>
    <property type="match status" value="1"/>
</dbReference>
<dbReference type="InterPro" id="IPR043519">
    <property type="entry name" value="NT_sf"/>
</dbReference>
<accession>A0AAN5AM27</accession>
<dbReference type="SUPFAM" id="SSF81301">
    <property type="entry name" value="Nucleotidyltransferase"/>
    <property type="match status" value="1"/>
</dbReference>
<gene>
    <name evidence="2" type="ORF">PEDI_25430</name>
</gene>
<evidence type="ECO:0000313" key="3">
    <source>
        <dbReference type="Proteomes" id="UP001310022"/>
    </source>
</evidence>
<proteinExistence type="predicted"/>